<comment type="caution">
    <text evidence="1">The sequence shown here is derived from an EMBL/GenBank/DDBJ whole genome shotgun (WGS) entry which is preliminary data.</text>
</comment>
<evidence type="ECO:0000313" key="2">
    <source>
        <dbReference type="Proteomes" id="UP000533598"/>
    </source>
</evidence>
<evidence type="ECO:0000313" key="1">
    <source>
        <dbReference type="EMBL" id="MBB4677196.1"/>
    </source>
</evidence>
<dbReference type="RefSeq" id="WP_185003133.1">
    <property type="nucleotide sequence ID" value="NZ_BAAAUI010000055.1"/>
</dbReference>
<name>A0A7W7FSL9_9PSEU</name>
<dbReference type="EMBL" id="JACHMH010000001">
    <property type="protein sequence ID" value="MBB4677196.1"/>
    <property type="molecule type" value="Genomic_DNA"/>
</dbReference>
<keyword evidence="2" id="KW-1185">Reference proteome</keyword>
<reference evidence="1 2" key="1">
    <citation type="submission" date="2020-08" db="EMBL/GenBank/DDBJ databases">
        <title>Sequencing the genomes of 1000 actinobacteria strains.</title>
        <authorList>
            <person name="Klenk H.-P."/>
        </authorList>
    </citation>
    <scope>NUCLEOTIDE SEQUENCE [LARGE SCALE GENOMIC DNA]</scope>
    <source>
        <strain evidence="1 2">DSM 44230</strain>
    </source>
</reference>
<sequence>MDSDDITQALATTLTHRVTTALNLAPSKIDSLEDLLYRAIKPLQGQERSPLPSSLLQEAQNGRMQAELDDLVAANQPTADKTAAGDLRSWIDVLLGVVGQAYNLSPNSLVFTTGRFAAALRAIGLPESR</sequence>
<dbReference type="AlphaFoldDB" id="A0A7W7FSL9"/>
<organism evidence="1 2">
    <name type="scientific">Crossiella cryophila</name>
    <dbReference type="NCBI Taxonomy" id="43355"/>
    <lineage>
        <taxon>Bacteria</taxon>
        <taxon>Bacillati</taxon>
        <taxon>Actinomycetota</taxon>
        <taxon>Actinomycetes</taxon>
        <taxon>Pseudonocardiales</taxon>
        <taxon>Pseudonocardiaceae</taxon>
        <taxon>Crossiella</taxon>
    </lineage>
</organism>
<proteinExistence type="predicted"/>
<accession>A0A7W7FSL9</accession>
<dbReference type="Proteomes" id="UP000533598">
    <property type="component" value="Unassembled WGS sequence"/>
</dbReference>
<protein>
    <submittedName>
        <fullName evidence="1">Uncharacterized protein</fullName>
    </submittedName>
</protein>
<gene>
    <name evidence="1" type="ORF">HNR67_003314</name>
</gene>